<dbReference type="EMBL" id="AQFT01000096">
    <property type="protein sequence ID" value="EMZ24522.1"/>
    <property type="molecule type" value="Genomic_DNA"/>
</dbReference>
<accession>N2A596</accession>
<sequence>MQQFWLVELLCFLSEQNYDYGFPTAFKKGGWSVQVE</sequence>
<keyword evidence="2" id="KW-1185">Reference proteome</keyword>
<dbReference type="HOGENOM" id="CLU_3356242_0_0_9"/>
<dbReference type="Proteomes" id="UP000012589">
    <property type="component" value="Unassembled WGS sequence"/>
</dbReference>
<name>N2A596_9FIRM</name>
<evidence type="ECO:0000313" key="1">
    <source>
        <dbReference type="EMBL" id="EMZ24522.1"/>
    </source>
</evidence>
<protein>
    <submittedName>
        <fullName evidence="1">Uncharacterized protein</fullName>
    </submittedName>
</protein>
<comment type="caution">
    <text evidence="1">The sequence shown here is derived from an EMBL/GenBank/DDBJ whole genome shotgun (WGS) entry which is preliminary data.</text>
</comment>
<proteinExistence type="predicted"/>
<evidence type="ECO:0000313" key="2">
    <source>
        <dbReference type="Proteomes" id="UP000012589"/>
    </source>
</evidence>
<organism evidence="1 2">
    <name type="scientific">Eubacterium plexicaudatum ASF492</name>
    <dbReference type="NCBI Taxonomy" id="1235802"/>
    <lineage>
        <taxon>Bacteria</taxon>
        <taxon>Bacillati</taxon>
        <taxon>Bacillota</taxon>
        <taxon>Clostridia</taxon>
        <taxon>Eubacteriales</taxon>
        <taxon>Eubacteriaceae</taxon>
        <taxon>Eubacterium</taxon>
    </lineage>
</organism>
<reference evidence="1 2" key="1">
    <citation type="journal article" date="2014" name="Genome Announc.">
        <title>Draft genome sequences of the altered schaedler flora, a defined bacterial community from gnotobiotic mice.</title>
        <authorList>
            <person name="Wannemuehler M.J."/>
            <person name="Overstreet A.M."/>
            <person name="Ward D.V."/>
            <person name="Phillips G.J."/>
        </authorList>
    </citation>
    <scope>NUCLEOTIDE SEQUENCE [LARGE SCALE GENOMIC DNA]</scope>
    <source>
        <strain evidence="1 2">ASF492</strain>
    </source>
</reference>
<dbReference type="AlphaFoldDB" id="N2A596"/>
<dbReference type="STRING" id="1235802.C823_03207"/>
<gene>
    <name evidence="1" type="ORF">C823_03207</name>
</gene>